<organism evidence="1">
    <name type="scientific">hydrothermal vent metagenome</name>
    <dbReference type="NCBI Taxonomy" id="652676"/>
    <lineage>
        <taxon>unclassified sequences</taxon>
        <taxon>metagenomes</taxon>
        <taxon>ecological metagenomes</taxon>
    </lineage>
</organism>
<evidence type="ECO:0000313" key="1">
    <source>
        <dbReference type="EMBL" id="VAW96212.1"/>
    </source>
</evidence>
<keyword evidence="1" id="KW-0489">Methyltransferase</keyword>
<protein>
    <submittedName>
        <fullName evidence="1">16S rRNA (Guanine(1516)-N(2))-methyltransferase</fullName>
        <ecNumber evidence="1">2.1.1.242</ecNumber>
    </submittedName>
</protein>
<dbReference type="PANTHER" id="PTHR36112">
    <property type="entry name" value="RIBOSOMAL RNA SMALL SUBUNIT METHYLTRANSFERASE J"/>
    <property type="match status" value="1"/>
</dbReference>
<dbReference type="EC" id="2.1.1.242" evidence="1"/>
<keyword evidence="1" id="KW-0808">Transferase</keyword>
<gene>
    <name evidence="1" type="ORF">MNBD_GAMMA23-1701</name>
</gene>
<sequence length="257" mass="28472">MKDLVTVCFESENLAAVAISFAEKHALEVRSVETVSTPFILYYKEVFVELIDRQTNTAIHVDFLAGTLAHRRQYGGGKGQAIAKAIGLKQYKLPLNVLDATAGLAKDAFVLACLGCSLTLLEQNPVVAELVKNALTRAENEAVFKTIREQGFKLIIADAVDFLKATTTQPDIIYIDPMYPQRKKSAAVKKNMQILQKLVSHGEDKIFNETELLNQALITAKKRVVVKRPKGAPCLTDTQPTMSIESKITRYDVYVLT</sequence>
<dbReference type="Pfam" id="PF04445">
    <property type="entry name" value="SAM_MT"/>
    <property type="match status" value="1"/>
</dbReference>
<dbReference type="AlphaFoldDB" id="A0A3B1A8Q2"/>
<dbReference type="PANTHER" id="PTHR36112:SF1">
    <property type="entry name" value="RIBOSOMAL RNA SMALL SUBUNIT METHYLTRANSFERASE J"/>
    <property type="match status" value="1"/>
</dbReference>
<dbReference type="Gene3D" id="3.40.50.150">
    <property type="entry name" value="Vaccinia Virus protein VP39"/>
    <property type="match status" value="1"/>
</dbReference>
<dbReference type="SUPFAM" id="SSF53335">
    <property type="entry name" value="S-adenosyl-L-methionine-dependent methyltransferases"/>
    <property type="match status" value="1"/>
</dbReference>
<name>A0A3B1A8Q2_9ZZZZ</name>
<reference evidence="1" key="1">
    <citation type="submission" date="2018-06" db="EMBL/GenBank/DDBJ databases">
        <authorList>
            <person name="Zhirakovskaya E."/>
        </authorList>
    </citation>
    <scope>NUCLEOTIDE SEQUENCE</scope>
</reference>
<dbReference type="HAMAP" id="MF_01523">
    <property type="entry name" value="16SrRNA_methyltr_J"/>
    <property type="match status" value="1"/>
</dbReference>
<dbReference type="InterPro" id="IPR029063">
    <property type="entry name" value="SAM-dependent_MTases_sf"/>
</dbReference>
<dbReference type="CDD" id="cd02440">
    <property type="entry name" value="AdoMet_MTases"/>
    <property type="match status" value="1"/>
</dbReference>
<dbReference type="GO" id="GO:0008990">
    <property type="term" value="F:rRNA (guanine-N2-)-methyltransferase activity"/>
    <property type="evidence" value="ECO:0007669"/>
    <property type="project" value="InterPro"/>
</dbReference>
<dbReference type="InterPro" id="IPR007536">
    <property type="entry name" value="16SrRNA_methylTrfase_J"/>
</dbReference>
<proteinExistence type="inferred from homology"/>
<accession>A0A3B1A8Q2</accession>
<dbReference type="EMBL" id="UOFT01000052">
    <property type="protein sequence ID" value="VAW96212.1"/>
    <property type="molecule type" value="Genomic_DNA"/>
</dbReference>